<dbReference type="Pfam" id="PF01262">
    <property type="entry name" value="AlaDh_PNT_C"/>
    <property type="match status" value="1"/>
</dbReference>
<dbReference type="EC" id="1.4.1.1" evidence="3 8"/>
<keyword evidence="11" id="KW-0547">Nucleotide-binding</keyword>
<dbReference type="GO" id="GO:0005886">
    <property type="term" value="C:plasma membrane"/>
    <property type="evidence" value="ECO:0007669"/>
    <property type="project" value="TreeGrafter"/>
</dbReference>
<keyword evidence="5 8" id="KW-0520">NAD</keyword>
<dbReference type="Gene3D" id="3.40.50.720">
    <property type="entry name" value="NAD(P)-binding Rossmann-like Domain"/>
    <property type="match status" value="2"/>
</dbReference>
<dbReference type="GO" id="GO:0000286">
    <property type="term" value="F:alanine dehydrogenase activity"/>
    <property type="evidence" value="ECO:0007669"/>
    <property type="project" value="UniProtKB-UniRule"/>
</dbReference>
<dbReference type="PANTHER" id="PTHR42795:SF1">
    <property type="entry name" value="ALANINE DEHYDROGENASE"/>
    <property type="match status" value="1"/>
</dbReference>
<dbReference type="OrthoDB" id="9804592at2"/>
<dbReference type="InterPro" id="IPR036291">
    <property type="entry name" value="NAD(P)-bd_dom_sf"/>
</dbReference>
<evidence type="ECO:0000259" key="13">
    <source>
        <dbReference type="SMART" id="SM01002"/>
    </source>
</evidence>
<dbReference type="SUPFAM" id="SSF51735">
    <property type="entry name" value="NAD(P)-binding Rossmann-fold domains"/>
    <property type="match status" value="1"/>
</dbReference>
<evidence type="ECO:0000256" key="10">
    <source>
        <dbReference type="PIRSR" id="PIRSR000183-2"/>
    </source>
</evidence>
<evidence type="ECO:0000256" key="8">
    <source>
        <dbReference type="PIRNR" id="PIRNR000183"/>
    </source>
</evidence>
<evidence type="ECO:0000256" key="11">
    <source>
        <dbReference type="PIRSR" id="PIRSR000183-3"/>
    </source>
</evidence>
<feature type="binding site" evidence="11">
    <location>
        <position position="134"/>
    </location>
    <ligand>
        <name>NAD(+)</name>
        <dbReference type="ChEBI" id="CHEBI:57540"/>
    </ligand>
</feature>
<dbReference type="CDD" id="cd05305">
    <property type="entry name" value="L-AlaDH"/>
    <property type="match status" value="1"/>
</dbReference>
<keyword evidence="16" id="KW-1185">Reference proteome</keyword>
<feature type="binding site" evidence="11">
    <location>
        <position position="203"/>
    </location>
    <ligand>
        <name>NAD(+)</name>
        <dbReference type="ChEBI" id="CHEBI:57540"/>
    </ligand>
</feature>
<proteinExistence type="inferred from homology"/>
<feature type="binding site" evidence="10">
    <location>
        <position position="15"/>
    </location>
    <ligand>
        <name>substrate</name>
    </ligand>
</feature>
<feature type="domain" description="Alanine dehydrogenase/pyridine nucleotide transhydrogenase NAD(H)-binding" evidence="13">
    <location>
        <begin position="149"/>
        <end position="297"/>
    </location>
</feature>
<gene>
    <name evidence="15" type="ORF">FM119_02815</name>
</gene>
<dbReference type="Proteomes" id="UP000196778">
    <property type="component" value="Unassembled WGS sequence"/>
</dbReference>
<evidence type="ECO:0000256" key="7">
    <source>
        <dbReference type="ARBA" id="ARBA00072341"/>
    </source>
</evidence>
<feature type="binding site" evidence="12">
    <location>
        <position position="327"/>
    </location>
    <ligand>
        <name>Mg(2+)</name>
        <dbReference type="ChEBI" id="CHEBI:18420"/>
    </ligand>
</feature>
<comment type="subunit">
    <text evidence="6">Homohexamer. Trimer of dimers.</text>
</comment>
<evidence type="ECO:0000256" key="9">
    <source>
        <dbReference type="PIRSR" id="PIRSR000183-1"/>
    </source>
</evidence>
<feature type="domain" description="Alanine dehydrogenase/pyridine nucleotide transhydrogenase N-terminal" evidence="14">
    <location>
        <begin position="4"/>
        <end position="137"/>
    </location>
</feature>
<feature type="binding site" evidence="11">
    <location>
        <begin position="298"/>
        <end position="301"/>
    </location>
    <ligand>
        <name>NAD(+)</name>
        <dbReference type="ChEBI" id="CHEBI:57540"/>
    </ligand>
</feature>
<dbReference type="UniPathway" id="UPA00527">
    <property type="reaction ID" value="UER00585"/>
</dbReference>
<sequence>MIVAIPTELKNNEGRVGVTPAGAQELVTRGHHVVVQSGAGDAAGFGDDDYRSAGAQILSDVDRLWAEADVVVKVKEPQPAEYRRLRPGLVLFAYLHLAAEPELAAALQRSGTTAIAYETVRGGDGSLPLLAPMSAVAGRLATITGASLLLSPSGGRGVLMGGVAGTAAAEVVVIGGGIAGEQAAAGALGLGASVTVVDRDLARLRQLAARFDGRVATRASSSRAIAEQVRRADLLIGSALIPGARAPKLVTDAMVASMRPGAVVVDIAVDQGGCVEGSRPTTHDDPSYLRHGVVFSCVSNMPGAVPVTATQALSDATLPPLLSIADHGWRGAAARDGGLAQGIAVHDGRLVDPAAAGALGEEPLRLADVLSRTD</sequence>
<evidence type="ECO:0000256" key="6">
    <source>
        <dbReference type="ARBA" id="ARBA00065528"/>
    </source>
</evidence>
<feature type="binding site" evidence="11">
    <location>
        <position position="279"/>
    </location>
    <ligand>
        <name>NAD(+)</name>
        <dbReference type="ChEBI" id="CHEBI:57540"/>
    </ligand>
</feature>
<dbReference type="InterPro" id="IPR007886">
    <property type="entry name" value="AlaDH/PNT_N"/>
</dbReference>
<dbReference type="Pfam" id="PF05222">
    <property type="entry name" value="AlaDh_PNT_N"/>
    <property type="match status" value="1"/>
</dbReference>
<dbReference type="FunFam" id="3.40.50.720:FF:000049">
    <property type="entry name" value="Alanine dehydrogenase"/>
    <property type="match status" value="1"/>
</dbReference>
<dbReference type="EMBL" id="FUKR01000017">
    <property type="protein sequence ID" value="SJN21488.1"/>
    <property type="molecule type" value="Genomic_DNA"/>
</dbReference>
<evidence type="ECO:0000256" key="5">
    <source>
        <dbReference type="ARBA" id="ARBA00023027"/>
    </source>
</evidence>
<comment type="similarity">
    <text evidence="2 8">Belongs to the AlaDH/PNT family.</text>
</comment>
<keyword evidence="4 8" id="KW-0560">Oxidoreductase</keyword>
<accession>A0A1R4IP05</accession>
<evidence type="ECO:0000256" key="1">
    <source>
        <dbReference type="ARBA" id="ARBA00005206"/>
    </source>
</evidence>
<evidence type="ECO:0000256" key="2">
    <source>
        <dbReference type="ARBA" id="ARBA00005689"/>
    </source>
</evidence>
<dbReference type="InterPro" id="IPR008141">
    <property type="entry name" value="Ala_DH"/>
</dbReference>
<name>A0A1R4IP05_9MICO</name>
<dbReference type="GO" id="GO:0042853">
    <property type="term" value="P:L-alanine catabolic process"/>
    <property type="evidence" value="ECO:0007669"/>
    <property type="project" value="UniProtKB-UniPathway"/>
</dbReference>
<comment type="pathway">
    <text evidence="1 8">Amino-acid degradation; L-alanine degradation via dehydrogenase pathway; NH(3) and pyruvate from L-alanine: step 1/1.</text>
</comment>
<evidence type="ECO:0000313" key="15">
    <source>
        <dbReference type="EMBL" id="SJN21488.1"/>
    </source>
</evidence>
<dbReference type="PANTHER" id="PTHR42795">
    <property type="entry name" value="ALANINE DEHYDROGENASE"/>
    <property type="match status" value="1"/>
</dbReference>
<comment type="function">
    <text evidence="8">Catalyzes the reversible reductive amination of pyruvate to L-alanine.</text>
</comment>
<dbReference type="PIRSF" id="PIRSF000183">
    <property type="entry name" value="Alanine_dh"/>
    <property type="match status" value="1"/>
</dbReference>
<dbReference type="NCBIfam" id="TIGR00518">
    <property type="entry name" value="alaDH"/>
    <property type="match status" value="1"/>
</dbReference>
<feature type="binding site" evidence="11">
    <location>
        <position position="220"/>
    </location>
    <ligand>
        <name>NAD(+)</name>
        <dbReference type="ChEBI" id="CHEBI:57540"/>
    </ligand>
</feature>
<feature type="active site" description="Proton donor/acceptor" evidence="9">
    <location>
        <position position="270"/>
    </location>
</feature>
<dbReference type="RefSeq" id="WP_087136179.1">
    <property type="nucleotide sequence ID" value="NZ_FUKR01000017.1"/>
</dbReference>
<feature type="binding site" evidence="11">
    <location>
        <begin position="267"/>
        <end position="270"/>
    </location>
    <ligand>
        <name>NAD(+)</name>
        <dbReference type="ChEBI" id="CHEBI:57540"/>
    </ligand>
</feature>
<dbReference type="PROSITE" id="PS00837">
    <property type="entry name" value="ALADH_PNT_2"/>
    <property type="match status" value="1"/>
</dbReference>
<evidence type="ECO:0000313" key="16">
    <source>
        <dbReference type="Proteomes" id="UP000196778"/>
    </source>
</evidence>
<feature type="active site" description="Proton donor/acceptor" evidence="9">
    <location>
        <position position="96"/>
    </location>
</feature>
<reference evidence="16" key="1">
    <citation type="submission" date="2017-02" db="EMBL/GenBank/DDBJ databases">
        <authorList>
            <person name="Dridi B."/>
        </authorList>
    </citation>
    <scope>NUCLEOTIDE SEQUENCE [LARGE SCALE GENOMIC DNA]</scope>
    <source>
        <strain evidence="16">EB411</strain>
    </source>
</reference>
<feature type="binding site" evidence="10">
    <location>
        <position position="75"/>
    </location>
    <ligand>
        <name>substrate</name>
    </ligand>
</feature>
<evidence type="ECO:0000256" key="12">
    <source>
        <dbReference type="PIRSR" id="PIRSR000183-4"/>
    </source>
</evidence>
<comment type="catalytic activity">
    <reaction evidence="8">
        <text>L-alanine + NAD(+) + H2O = pyruvate + NH4(+) + NADH + H(+)</text>
        <dbReference type="Rhea" id="RHEA:18405"/>
        <dbReference type="ChEBI" id="CHEBI:15361"/>
        <dbReference type="ChEBI" id="CHEBI:15377"/>
        <dbReference type="ChEBI" id="CHEBI:15378"/>
        <dbReference type="ChEBI" id="CHEBI:28938"/>
        <dbReference type="ChEBI" id="CHEBI:57540"/>
        <dbReference type="ChEBI" id="CHEBI:57945"/>
        <dbReference type="ChEBI" id="CHEBI:57972"/>
        <dbReference type="EC" id="1.4.1.1"/>
    </reaction>
</comment>
<feature type="binding site" evidence="11">
    <location>
        <position position="198"/>
    </location>
    <ligand>
        <name>NAD(+)</name>
        <dbReference type="ChEBI" id="CHEBI:57540"/>
    </ligand>
</feature>
<dbReference type="GO" id="GO:0000166">
    <property type="term" value="F:nucleotide binding"/>
    <property type="evidence" value="ECO:0007669"/>
    <property type="project" value="UniProtKB-KW"/>
</dbReference>
<dbReference type="InterPro" id="IPR008143">
    <property type="entry name" value="Ala_DH/PNT_CS2"/>
</dbReference>
<evidence type="ECO:0000256" key="4">
    <source>
        <dbReference type="ARBA" id="ARBA00023002"/>
    </source>
</evidence>
<evidence type="ECO:0000256" key="3">
    <source>
        <dbReference type="ARBA" id="ARBA00012897"/>
    </source>
</evidence>
<protein>
    <recommendedName>
        <fullName evidence="7 8">Alanine dehydrogenase</fullName>
        <ecNumber evidence="3 8">1.4.1.1</ecNumber>
    </recommendedName>
</protein>
<dbReference type="AlphaFoldDB" id="A0A1R4IP05"/>
<organism evidence="15 16">
    <name type="scientific">Mycetocola reblochoni REB411</name>
    <dbReference type="NCBI Taxonomy" id="1255698"/>
    <lineage>
        <taxon>Bacteria</taxon>
        <taxon>Bacillati</taxon>
        <taxon>Actinomycetota</taxon>
        <taxon>Actinomycetes</taxon>
        <taxon>Micrococcales</taxon>
        <taxon>Microbacteriaceae</taxon>
        <taxon>Mycetocola</taxon>
    </lineage>
</organism>
<dbReference type="SMART" id="SM01002">
    <property type="entry name" value="AlaDh_PNT_C"/>
    <property type="match status" value="1"/>
</dbReference>
<dbReference type="SMART" id="SM01003">
    <property type="entry name" value="AlaDh_PNT_N"/>
    <property type="match status" value="1"/>
</dbReference>
<dbReference type="InterPro" id="IPR007698">
    <property type="entry name" value="AlaDH/PNT_NAD(H)-bd"/>
</dbReference>
<dbReference type="SUPFAM" id="SSF52283">
    <property type="entry name" value="Formate/glycerate dehydrogenase catalytic domain-like"/>
    <property type="match status" value="1"/>
</dbReference>
<evidence type="ECO:0000259" key="14">
    <source>
        <dbReference type="SMART" id="SM01003"/>
    </source>
</evidence>